<evidence type="ECO:0000313" key="4">
    <source>
        <dbReference type="Proteomes" id="UP001642464"/>
    </source>
</evidence>
<accession>A0ABP0M4K7</accession>
<keyword evidence="2" id="KW-0472">Membrane</keyword>
<evidence type="ECO:0000313" key="3">
    <source>
        <dbReference type="EMBL" id="CAK9045966.1"/>
    </source>
</evidence>
<feature type="transmembrane region" description="Helical" evidence="2">
    <location>
        <begin position="73"/>
        <end position="103"/>
    </location>
</feature>
<feature type="region of interest" description="Disordered" evidence="1">
    <location>
        <begin position="476"/>
        <end position="558"/>
    </location>
</feature>
<feature type="transmembrane region" description="Helical" evidence="2">
    <location>
        <begin position="332"/>
        <end position="351"/>
    </location>
</feature>
<keyword evidence="4" id="KW-1185">Reference proteome</keyword>
<sequence>MILKEGLLEEDEARYLASYNHSASPARDGSGSWAWREFTPGLRLHVAGGHLSNGVVEVVTFVLSLAAFLLPRWLAALCVVVIVGILCRLKGSLGVLLLSVVLVGKIHKNHHERAVIYYSWTLGPLGSFRIPVDDLDYGSFLRFPCWKLLLCLLGAVSGGLVGHHLWEHYWQQYSEVSLLKAYRGIDPSVVPGTQIQDAGAVDFVSSAGIDSEHAGCFMNAGRTYCIAPIVTNGTMLHNIGGAPRYGSYDYFAVGVDCCSCPDINFRCGAWRHPWAEGGIRSTDLEARPFYRLAVEAWASSYRKTAAHPLFFEWVESPVAHWKTLRQNFWKGLAFSVLLFSGAIFAFSLTLARLQQAGSTRWHELQRSFAAEHARDADLSTVWALINEGRFTEAKARLSLLNVATATGEVEELRWRMGLQRNCSADSWLAEVALNATDRGASAFRPAEHAWWSDLRMWLAAILLLVLSGLRALFRRSESPEGSAPSQPTSTPSDGFDGRWRLQPHWQDPEESEKEEDLPKELVPPETVLDGFLERKESPQVTVAEGVLSTPARAPSVKTPTLQLEPARAGHPHPKDMDSLLETEETETGARLEEISQRTLQAPTVWFAGPDGPRRAWTEAEVLKPKELPDTGEMMNLVQHLLEEEKPIWSEAVSNSSWQWGFSSTGRWADEVLQDEEVPNEAKLRGDPPFPVPAGRVASQEPWRAGKSGKSRRRDARQIVQLAAQREALAIPAETSPAEELSCQPSRRTQRQRCASSAGNTGPTVGAALNATSSDHGAAKTRDVSSSSDLSDSTFAHHFLAADRSQCDRWPSRAAADAFGTGAAAGNAPPVAPTFGSGTGVACAEWAGLALVVHGWASPWCTPAPPQGFETAWERWLPEMMESYKVGRLWQVTPGVKNKGEGDLPGRPTTHQVSNDPSSVRHSHHVRHSHVSWG</sequence>
<name>A0ABP0M4K7_9DINO</name>
<feature type="compositionally biased region" description="Basic residues" evidence="1">
    <location>
        <begin position="920"/>
        <end position="933"/>
    </location>
</feature>
<feature type="compositionally biased region" description="Polar residues" evidence="1">
    <location>
        <begin position="483"/>
        <end position="492"/>
    </location>
</feature>
<keyword evidence="2" id="KW-0812">Transmembrane</keyword>
<reference evidence="3 4" key="1">
    <citation type="submission" date="2024-02" db="EMBL/GenBank/DDBJ databases">
        <authorList>
            <person name="Chen Y."/>
            <person name="Shah S."/>
            <person name="Dougan E. K."/>
            <person name="Thang M."/>
            <person name="Chan C."/>
        </authorList>
    </citation>
    <scope>NUCLEOTIDE SEQUENCE [LARGE SCALE GENOMIC DNA]</scope>
</reference>
<proteinExistence type="predicted"/>
<keyword evidence="2" id="KW-1133">Transmembrane helix</keyword>
<protein>
    <submittedName>
        <fullName evidence="3">Uncharacterized protein</fullName>
    </submittedName>
</protein>
<dbReference type="EMBL" id="CAXAMM010019557">
    <property type="protein sequence ID" value="CAK9045966.1"/>
    <property type="molecule type" value="Genomic_DNA"/>
</dbReference>
<organism evidence="3 4">
    <name type="scientific">Durusdinium trenchii</name>
    <dbReference type="NCBI Taxonomy" id="1381693"/>
    <lineage>
        <taxon>Eukaryota</taxon>
        <taxon>Sar</taxon>
        <taxon>Alveolata</taxon>
        <taxon>Dinophyceae</taxon>
        <taxon>Suessiales</taxon>
        <taxon>Symbiodiniaceae</taxon>
        <taxon>Durusdinium</taxon>
    </lineage>
</organism>
<feature type="compositionally biased region" description="Polar residues" evidence="1">
    <location>
        <begin position="742"/>
        <end position="762"/>
    </location>
</feature>
<dbReference type="Proteomes" id="UP001642464">
    <property type="component" value="Unassembled WGS sequence"/>
</dbReference>
<feature type="region of interest" description="Disordered" evidence="1">
    <location>
        <begin position="729"/>
        <end position="790"/>
    </location>
</feature>
<gene>
    <name evidence="3" type="ORF">SCF082_LOCUS25939</name>
</gene>
<feature type="region of interest" description="Disordered" evidence="1">
    <location>
        <begin position="677"/>
        <end position="715"/>
    </location>
</feature>
<feature type="compositionally biased region" description="Acidic residues" evidence="1">
    <location>
        <begin position="508"/>
        <end position="517"/>
    </location>
</feature>
<comment type="caution">
    <text evidence="3">The sequence shown here is derived from an EMBL/GenBank/DDBJ whole genome shotgun (WGS) entry which is preliminary data.</text>
</comment>
<evidence type="ECO:0000256" key="2">
    <source>
        <dbReference type="SAM" id="Phobius"/>
    </source>
</evidence>
<feature type="region of interest" description="Disordered" evidence="1">
    <location>
        <begin position="895"/>
        <end position="933"/>
    </location>
</feature>
<evidence type="ECO:0000256" key="1">
    <source>
        <dbReference type="SAM" id="MobiDB-lite"/>
    </source>
</evidence>